<sequence length="127" mass="14473">MTINHVFVYVKRTRMPAMRSFYKTVLQPLGYTEMIRAFEEKTIGYGSDYPYLWLQAVPDDHQPYPVHVAIDAPNNDTVDEFYSLAMQNGGADNGKPGIRSQMSRQPYYAAFTIDPEGNNLEAVCVKK</sequence>
<name>A0A9P4R1G6_9PLEO</name>
<dbReference type="PANTHER" id="PTHR35006">
    <property type="entry name" value="GLYOXALASE FAMILY PROTEIN (AFU_ORTHOLOGUE AFUA_5G14830)"/>
    <property type="match status" value="1"/>
</dbReference>
<reference evidence="1" key="1">
    <citation type="journal article" date="2020" name="Stud. Mycol.">
        <title>101 Dothideomycetes genomes: a test case for predicting lifestyles and emergence of pathogens.</title>
        <authorList>
            <person name="Haridas S."/>
            <person name="Albert R."/>
            <person name="Binder M."/>
            <person name="Bloem J."/>
            <person name="Labutti K."/>
            <person name="Salamov A."/>
            <person name="Andreopoulos B."/>
            <person name="Baker S."/>
            <person name="Barry K."/>
            <person name="Bills G."/>
            <person name="Bluhm B."/>
            <person name="Cannon C."/>
            <person name="Castanera R."/>
            <person name="Culley D."/>
            <person name="Daum C."/>
            <person name="Ezra D."/>
            <person name="Gonzalez J."/>
            <person name="Henrissat B."/>
            <person name="Kuo A."/>
            <person name="Liang C."/>
            <person name="Lipzen A."/>
            <person name="Lutzoni F."/>
            <person name="Magnuson J."/>
            <person name="Mondo S."/>
            <person name="Nolan M."/>
            <person name="Ohm R."/>
            <person name="Pangilinan J."/>
            <person name="Park H.-J."/>
            <person name="Ramirez L."/>
            <person name="Alfaro M."/>
            <person name="Sun H."/>
            <person name="Tritt A."/>
            <person name="Yoshinaga Y."/>
            <person name="Zwiers L.-H."/>
            <person name="Turgeon B."/>
            <person name="Goodwin S."/>
            <person name="Spatafora J."/>
            <person name="Crous P."/>
            <person name="Grigoriev I."/>
        </authorList>
    </citation>
    <scope>NUCLEOTIDE SEQUENCE</scope>
    <source>
        <strain evidence="1">CBS 125425</strain>
    </source>
</reference>
<dbReference type="InterPro" id="IPR029068">
    <property type="entry name" value="Glyas_Bleomycin-R_OHBP_Dase"/>
</dbReference>
<accession>A0A9P4R1G6</accession>
<protein>
    <submittedName>
        <fullName evidence="1">Glyoxalase family protein</fullName>
    </submittedName>
</protein>
<proteinExistence type="predicted"/>
<dbReference type="Proteomes" id="UP000799444">
    <property type="component" value="Unassembled WGS sequence"/>
</dbReference>
<dbReference type="OrthoDB" id="10249419at2759"/>
<evidence type="ECO:0000313" key="2">
    <source>
        <dbReference type="Proteomes" id="UP000799444"/>
    </source>
</evidence>
<dbReference type="AlphaFoldDB" id="A0A9P4R1G6"/>
<organism evidence="1 2">
    <name type="scientific">Polyplosphaeria fusca</name>
    <dbReference type="NCBI Taxonomy" id="682080"/>
    <lineage>
        <taxon>Eukaryota</taxon>
        <taxon>Fungi</taxon>
        <taxon>Dikarya</taxon>
        <taxon>Ascomycota</taxon>
        <taxon>Pezizomycotina</taxon>
        <taxon>Dothideomycetes</taxon>
        <taxon>Pleosporomycetidae</taxon>
        <taxon>Pleosporales</taxon>
        <taxon>Tetraplosphaeriaceae</taxon>
        <taxon>Polyplosphaeria</taxon>
    </lineage>
</organism>
<dbReference type="EMBL" id="ML996144">
    <property type="protein sequence ID" value="KAF2734751.1"/>
    <property type="molecule type" value="Genomic_DNA"/>
</dbReference>
<dbReference type="SUPFAM" id="SSF54593">
    <property type="entry name" value="Glyoxalase/Bleomycin resistance protein/Dihydroxybiphenyl dioxygenase"/>
    <property type="match status" value="1"/>
</dbReference>
<keyword evidence="2" id="KW-1185">Reference proteome</keyword>
<gene>
    <name evidence="1" type="ORF">EJ04DRAFT_552503</name>
</gene>
<evidence type="ECO:0000313" key="1">
    <source>
        <dbReference type="EMBL" id="KAF2734751.1"/>
    </source>
</evidence>
<comment type="caution">
    <text evidence="1">The sequence shown here is derived from an EMBL/GenBank/DDBJ whole genome shotgun (WGS) entry which is preliminary data.</text>
</comment>
<dbReference type="PANTHER" id="PTHR35006:SF2">
    <property type="entry name" value="GLYOXALASE FAMILY PROTEIN (AFU_ORTHOLOGUE AFUA_5G14830)"/>
    <property type="match status" value="1"/>
</dbReference>
<dbReference type="CDD" id="cd07262">
    <property type="entry name" value="VOC_like"/>
    <property type="match status" value="1"/>
</dbReference>
<dbReference type="Gene3D" id="3.10.180.10">
    <property type="entry name" value="2,3-Dihydroxybiphenyl 1,2-Dioxygenase, domain 1"/>
    <property type="match status" value="1"/>
</dbReference>